<accession>A0A8H6MTK1</accession>
<comment type="caution">
    <text evidence="3">The sequence shown here is derived from an EMBL/GenBank/DDBJ whole genome shotgun (WGS) entry which is preliminary data.</text>
</comment>
<evidence type="ECO:0000256" key="1">
    <source>
        <dbReference type="SAM" id="MobiDB-lite"/>
    </source>
</evidence>
<protein>
    <submittedName>
        <fullName evidence="3">Uncharacterized protein</fullName>
    </submittedName>
</protein>
<sequence length="449" mass="50461">MSEPNGQEEPIQRLDRSQEYLQGDPQATLERRSSLYHVEESALDSDFEFISSKVKLFAQFMWAIIKPIAQSVWEKAKPMAFLASAVHFPPIIATTVISKFIYEEHWVGSTLSEEGRMETQTSLAIQFAAKFLELFIVASLATMMFTFVQREITLKKGLPLAAILAATDFKSPSFVWSDEFFAMVMAPFSSIWKKAFLLSFTLICAFLATIVAPATATILLPREDWYTMGGTTVYINATNEVLFPAVITSNHTLNGSICDTRFTGVSRMPAGEIRAFGQSKTYRFKANYGPTILNTRVFQQLSETARLSEEIDARLNWTFGPVETIINGMLGNGMARTAPYASPIWDLQDPEGDDWWQNFFAHREGLFLLWSLTSGITSSSWDSTPELVALAMRSHPPENGKMETSVFEDTAALKQTYRVVADQEDNVRLVARSEIADDETGVELNKKYR</sequence>
<dbReference type="EMBL" id="WIGM01000963">
    <property type="protein sequence ID" value="KAF6807740.1"/>
    <property type="molecule type" value="Genomic_DNA"/>
</dbReference>
<keyword evidence="4" id="KW-1185">Reference proteome</keyword>
<feature type="transmembrane region" description="Helical" evidence="2">
    <location>
        <begin position="196"/>
        <end position="220"/>
    </location>
</feature>
<evidence type="ECO:0000256" key="2">
    <source>
        <dbReference type="SAM" id="Phobius"/>
    </source>
</evidence>
<keyword evidence="2" id="KW-1133">Transmembrane helix</keyword>
<organism evidence="3 4">
    <name type="scientific">Colletotrichum musicola</name>
    <dbReference type="NCBI Taxonomy" id="2175873"/>
    <lineage>
        <taxon>Eukaryota</taxon>
        <taxon>Fungi</taxon>
        <taxon>Dikarya</taxon>
        <taxon>Ascomycota</taxon>
        <taxon>Pezizomycotina</taxon>
        <taxon>Sordariomycetes</taxon>
        <taxon>Hypocreomycetidae</taxon>
        <taxon>Glomerellales</taxon>
        <taxon>Glomerellaceae</taxon>
        <taxon>Colletotrichum</taxon>
        <taxon>Colletotrichum orchidearum species complex</taxon>
    </lineage>
</organism>
<feature type="region of interest" description="Disordered" evidence="1">
    <location>
        <begin position="1"/>
        <end position="20"/>
    </location>
</feature>
<feature type="transmembrane region" description="Helical" evidence="2">
    <location>
        <begin position="122"/>
        <end position="145"/>
    </location>
</feature>
<keyword evidence="2" id="KW-0472">Membrane</keyword>
<evidence type="ECO:0000313" key="4">
    <source>
        <dbReference type="Proteomes" id="UP000639643"/>
    </source>
</evidence>
<dbReference type="OrthoDB" id="426882at2759"/>
<gene>
    <name evidence="3" type="ORF">CMUS01_14055</name>
</gene>
<dbReference type="Proteomes" id="UP000639643">
    <property type="component" value="Unassembled WGS sequence"/>
</dbReference>
<reference evidence="3" key="1">
    <citation type="journal article" date="2020" name="Phytopathology">
        <title>Genome Sequence Resources of Colletotrichum truncatum, C. plurivorum, C. musicola, and C. sojae: Four Species Pathogenic to Soybean (Glycine max).</title>
        <authorList>
            <person name="Rogerio F."/>
            <person name="Boufleur T.R."/>
            <person name="Ciampi-Guillardi M."/>
            <person name="Sukno S.A."/>
            <person name="Thon M.R."/>
            <person name="Massola Junior N.S."/>
            <person name="Baroncelli R."/>
        </authorList>
    </citation>
    <scope>NUCLEOTIDE SEQUENCE</scope>
    <source>
        <strain evidence="3">LFN0074</strain>
    </source>
</reference>
<evidence type="ECO:0000313" key="3">
    <source>
        <dbReference type="EMBL" id="KAF6807740.1"/>
    </source>
</evidence>
<name>A0A8H6MTK1_9PEZI</name>
<keyword evidence="2" id="KW-0812">Transmembrane</keyword>
<proteinExistence type="predicted"/>
<dbReference type="AlphaFoldDB" id="A0A8H6MTK1"/>